<comment type="caution">
    <text evidence="2">The sequence shown here is derived from an EMBL/GenBank/DDBJ whole genome shotgun (WGS) entry which is preliminary data.</text>
</comment>
<dbReference type="EMBL" id="JAHESF010000044">
    <property type="protein sequence ID" value="MBT1700607.1"/>
    <property type="molecule type" value="Genomic_DNA"/>
</dbReference>
<keyword evidence="1" id="KW-1133">Transmembrane helix</keyword>
<dbReference type="Proteomes" id="UP001319200">
    <property type="component" value="Unassembled WGS sequence"/>
</dbReference>
<evidence type="ECO:0000313" key="2">
    <source>
        <dbReference type="EMBL" id="MBT1700607.1"/>
    </source>
</evidence>
<keyword evidence="1" id="KW-0472">Membrane</keyword>
<evidence type="ECO:0008006" key="4">
    <source>
        <dbReference type="Google" id="ProtNLM"/>
    </source>
</evidence>
<proteinExistence type="predicted"/>
<feature type="transmembrane region" description="Helical" evidence="1">
    <location>
        <begin position="23"/>
        <end position="40"/>
    </location>
</feature>
<organism evidence="2 3">
    <name type="scientific">Chryseosolibacter histidini</name>
    <dbReference type="NCBI Taxonomy" id="2782349"/>
    <lineage>
        <taxon>Bacteria</taxon>
        <taxon>Pseudomonadati</taxon>
        <taxon>Bacteroidota</taxon>
        <taxon>Cytophagia</taxon>
        <taxon>Cytophagales</taxon>
        <taxon>Chryseotaleaceae</taxon>
        <taxon>Chryseosolibacter</taxon>
    </lineage>
</organism>
<gene>
    <name evidence="2" type="ORF">KK083_27205</name>
</gene>
<reference evidence="2 3" key="1">
    <citation type="submission" date="2021-05" db="EMBL/GenBank/DDBJ databases">
        <title>A Polyphasic approach of four new species of the genus Ohtaekwangia: Ohtaekwangia histidinii sp. nov., Ohtaekwangia cretensis sp. nov., Ohtaekwangia indiensis sp. nov., Ohtaekwangia reichenbachii sp. nov. from diverse environment.</title>
        <authorList>
            <person name="Octaviana S."/>
        </authorList>
    </citation>
    <scope>NUCLEOTIDE SEQUENCE [LARGE SCALE GENOMIC DNA]</scope>
    <source>
        <strain evidence="2 3">PWU4</strain>
    </source>
</reference>
<evidence type="ECO:0000313" key="3">
    <source>
        <dbReference type="Proteomes" id="UP001319200"/>
    </source>
</evidence>
<evidence type="ECO:0000256" key="1">
    <source>
        <dbReference type="SAM" id="Phobius"/>
    </source>
</evidence>
<accession>A0AAP2DSX3</accession>
<keyword evidence="1" id="KW-0812">Transmembrane</keyword>
<protein>
    <recommendedName>
        <fullName evidence="4">Zinc ribbon domain-containing protein</fullName>
    </recommendedName>
</protein>
<name>A0AAP2DSX3_9BACT</name>
<dbReference type="AlphaFoldDB" id="A0AAP2DSX3"/>
<keyword evidence="3" id="KW-1185">Reference proteome</keyword>
<sequence>MEVDAESKTCPICGYEFTDKPQALKWAAILLALLFLLYLIL</sequence>